<dbReference type="InterPro" id="IPR007278">
    <property type="entry name" value="DUF397"/>
</dbReference>
<proteinExistence type="predicted"/>
<dbReference type="EMBL" id="CP163445">
    <property type="protein sequence ID" value="XDQ81218.1"/>
    <property type="molecule type" value="Genomic_DNA"/>
</dbReference>
<organism evidence="2">
    <name type="scientific">Streptomyces sp. Y1</name>
    <dbReference type="NCBI Taxonomy" id="3238634"/>
    <lineage>
        <taxon>Bacteria</taxon>
        <taxon>Bacillati</taxon>
        <taxon>Actinomycetota</taxon>
        <taxon>Actinomycetes</taxon>
        <taxon>Kitasatosporales</taxon>
        <taxon>Streptomycetaceae</taxon>
        <taxon>Streptomyces</taxon>
    </lineage>
</organism>
<gene>
    <name evidence="2" type="ORF">AB2U05_23505</name>
</gene>
<reference evidence="2" key="1">
    <citation type="submission" date="2024-07" db="EMBL/GenBank/DDBJ databases">
        <authorList>
            <person name="Yu S.T."/>
        </authorList>
    </citation>
    <scope>NUCLEOTIDE SEQUENCE</scope>
    <source>
        <strain evidence="2">Y1</strain>
    </source>
</reference>
<accession>A0AB39TQ81</accession>
<evidence type="ECO:0000259" key="1">
    <source>
        <dbReference type="Pfam" id="PF04149"/>
    </source>
</evidence>
<feature type="domain" description="DUF397" evidence="1">
    <location>
        <begin position="16"/>
        <end position="68"/>
    </location>
</feature>
<sequence>MVDYWNGMPAGSIDGVWVKSSASAPTGQCVEVAVAGNGEVAVRNSRDAQGPALLFTPGEWSALLAGAKGGEFDHMITA</sequence>
<protein>
    <submittedName>
        <fullName evidence="2">DUF397 domain-containing protein</fullName>
    </submittedName>
</protein>
<dbReference type="RefSeq" id="WP_369184178.1">
    <property type="nucleotide sequence ID" value="NZ_CP163445.1"/>
</dbReference>
<dbReference type="AlphaFoldDB" id="A0AB39TQ81"/>
<dbReference type="Pfam" id="PF04149">
    <property type="entry name" value="DUF397"/>
    <property type="match status" value="1"/>
</dbReference>
<name>A0AB39TQ81_9ACTN</name>
<evidence type="ECO:0000313" key="2">
    <source>
        <dbReference type="EMBL" id="XDQ81218.1"/>
    </source>
</evidence>